<name>A0A3L6L4K9_9TRYP</name>
<dbReference type="InterPro" id="IPR027417">
    <property type="entry name" value="P-loop_NTPase"/>
</dbReference>
<accession>A0A3L6L4K9</accession>
<gene>
    <name evidence="4" type="ORF">DPX39_080023100</name>
</gene>
<feature type="domain" description="tRNA ligase phosphodiesterase" evidence="1">
    <location>
        <begin position="768"/>
        <end position="842"/>
    </location>
</feature>
<feature type="domain" description="DUF7920" evidence="3">
    <location>
        <begin position="68"/>
        <end position="400"/>
    </location>
</feature>
<dbReference type="GO" id="GO:0003972">
    <property type="term" value="F:RNA ligase (ATP) activity"/>
    <property type="evidence" value="ECO:0007669"/>
    <property type="project" value="InterPro"/>
</dbReference>
<organism evidence="4 5">
    <name type="scientific">Trypanosoma brucei equiperdum</name>
    <dbReference type="NCBI Taxonomy" id="630700"/>
    <lineage>
        <taxon>Eukaryota</taxon>
        <taxon>Discoba</taxon>
        <taxon>Euglenozoa</taxon>
        <taxon>Kinetoplastea</taxon>
        <taxon>Metakinetoplastina</taxon>
        <taxon>Trypanosomatida</taxon>
        <taxon>Trypanosomatidae</taxon>
        <taxon>Trypanosoma</taxon>
    </lineage>
</organism>
<dbReference type="GO" id="GO:0046403">
    <property type="term" value="F:polynucleotide 3'-phosphatase activity"/>
    <property type="evidence" value="ECO:0007669"/>
    <property type="project" value="TreeGrafter"/>
</dbReference>
<dbReference type="Proteomes" id="UP000266743">
    <property type="component" value="Chromosome 8"/>
</dbReference>
<evidence type="ECO:0000313" key="5">
    <source>
        <dbReference type="Proteomes" id="UP000266743"/>
    </source>
</evidence>
<evidence type="ECO:0000259" key="2">
    <source>
        <dbReference type="Pfam" id="PF08303"/>
    </source>
</evidence>
<evidence type="ECO:0000313" key="4">
    <source>
        <dbReference type="EMBL" id="RHW71048.1"/>
    </source>
</evidence>
<sequence>MDAQVGVVQQPVTTSSTIWVGECQCPKWKKSTHRAVEQNLTTPLECGGERDALLDVACGSGIDIDSFLREKWIRAAFTSSFGSNSRVRVRARRVRIGSHEFVVVERNVFGCDDSVYRKDNKLWEGLPRGQACVFVESGDRAGFIPIGRLQGLRKFNSFDGPYGIRGRQPVSAVAMEAIDGDCGHISAFVHTGERYWLVGNKDTHLLVSFSVPEKDIFSNTAEGGAITNEGDKPLQGANYSPPSLAVRIARLWGQTLRALPDEKSFGLHEFLSSNRYTACFDAVLQDCGHLVDYGEDELLQFYALTQSGESLAEGLCVDPVSAIVNLQSFGLRVVPFHSEQCSSVPEVLDLGTDEYSQYGGQVARRLNCRGAVMYGLDAQGIVVRLWKLPSHAYVVERAAQEAIVTHRLSGTVLRDKLRRKLDRLPKEIRRCVTEWSSARLEPLLNLAAWLHIMGKVTPEVGLDGLQEVRRSWITLQQQLVKHTKDMREHLQLYEPPVAEAAINNPDVIMCVGPQGCGKSTFCRAFCVLLQKVGQKPRWINQDEVGGRNEFIEAIRRAKESDCTHILIDKMNLDDAARNADYASFNLKTITVAWVHPCDVDVMVSTCLERVCHRGNAHRTFRGTVSPGKKRKMMTIIRGSVQRCEPPTTGIVIEANVLDPPAITIESVWKGLCRHTMSELPDIKDLSVTDALEIARRYELLLSHSSRPFNCGIIKVVNSELLVALVPADYLEGKKMRKELDISTIYLGDRSHFDLTLLSKLQMLEGTSIQVAPVRIASDAKATAIEIRNNNEFPCQNAHPHITIATAPGVPAKYSNELLSKVSTETSDIKVMEVSPDVSISGVFQFVR</sequence>
<reference evidence="4 5" key="1">
    <citation type="submission" date="2018-09" db="EMBL/GenBank/DDBJ databases">
        <title>whole genome sequence of T. equiperdum IVM-t1 strain.</title>
        <authorList>
            <person name="Suganuma K."/>
        </authorList>
    </citation>
    <scope>NUCLEOTIDE SEQUENCE [LARGE SCALE GENOMIC DNA]</scope>
    <source>
        <strain evidence="4 5">IVM-t1</strain>
    </source>
</reference>
<dbReference type="FunFam" id="3.40.50.300:FF:003049">
    <property type="entry name" value="Fungal_tRNA_ligase_phosphodiesterase_domain_conta ining_protein_-_putative"/>
    <property type="match status" value="1"/>
</dbReference>
<dbReference type="Pfam" id="PF08302">
    <property type="entry name" value="tRNA_lig_CPD"/>
    <property type="match status" value="1"/>
</dbReference>
<dbReference type="SUPFAM" id="SSF52540">
    <property type="entry name" value="P-loop containing nucleoside triphosphate hydrolases"/>
    <property type="match status" value="1"/>
</dbReference>
<keyword evidence="4" id="KW-0436">Ligase</keyword>
<proteinExistence type="predicted"/>
<dbReference type="InterPro" id="IPR057680">
    <property type="entry name" value="DUF7920"/>
</dbReference>
<dbReference type="Gene3D" id="3.40.50.300">
    <property type="entry name" value="P-loop containing nucleotide triphosphate hydrolases"/>
    <property type="match status" value="1"/>
</dbReference>
<dbReference type="EMBL" id="QSBY01000008">
    <property type="protein sequence ID" value="RHW71048.1"/>
    <property type="molecule type" value="Genomic_DNA"/>
</dbReference>
<dbReference type="GO" id="GO:0003690">
    <property type="term" value="F:double-stranded DNA binding"/>
    <property type="evidence" value="ECO:0007669"/>
    <property type="project" value="TreeGrafter"/>
</dbReference>
<feature type="domain" description="tRNA ligase kinase" evidence="2">
    <location>
        <begin position="508"/>
        <end position="645"/>
    </location>
</feature>
<dbReference type="Pfam" id="PF08303">
    <property type="entry name" value="tRNA_lig_kinase"/>
    <property type="match status" value="1"/>
</dbReference>
<evidence type="ECO:0000259" key="3">
    <source>
        <dbReference type="Pfam" id="PF25536"/>
    </source>
</evidence>
<dbReference type="PANTHER" id="PTHR12083">
    <property type="entry name" value="BIFUNCTIONAL POLYNUCLEOTIDE PHOSPHATASE/KINASE"/>
    <property type="match status" value="1"/>
</dbReference>
<comment type="caution">
    <text evidence="4">The sequence shown here is derived from an EMBL/GenBank/DDBJ whole genome shotgun (WGS) entry which is preliminary data.</text>
</comment>
<dbReference type="GO" id="GO:0046404">
    <property type="term" value="F:ATP-dependent polydeoxyribonucleotide 5'-hydroxyl-kinase activity"/>
    <property type="evidence" value="ECO:0007669"/>
    <property type="project" value="TreeGrafter"/>
</dbReference>
<dbReference type="InterPro" id="IPR015966">
    <property type="entry name" value="tRNA_lig_kin_fungi"/>
</dbReference>
<evidence type="ECO:0000259" key="1">
    <source>
        <dbReference type="Pfam" id="PF08302"/>
    </source>
</evidence>
<dbReference type="Pfam" id="PF25536">
    <property type="entry name" value="DUF7920"/>
    <property type="match status" value="1"/>
</dbReference>
<dbReference type="AlphaFoldDB" id="A0A3L6L4K9"/>
<dbReference type="GO" id="GO:0005524">
    <property type="term" value="F:ATP binding"/>
    <property type="evidence" value="ECO:0007669"/>
    <property type="project" value="InterPro"/>
</dbReference>
<dbReference type="GO" id="GO:0006281">
    <property type="term" value="P:DNA repair"/>
    <property type="evidence" value="ECO:0007669"/>
    <property type="project" value="TreeGrafter"/>
</dbReference>
<dbReference type="GO" id="GO:0006388">
    <property type="term" value="P:tRNA splicing, via endonucleolytic cleavage and ligation"/>
    <property type="evidence" value="ECO:0007669"/>
    <property type="project" value="InterPro"/>
</dbReference>
<protein>
    <submittedName>
        <fullName evidence="4">Fungal tRNA ligase phosphodiesterase domain containing protein</fullName>
    </submittedName>
</protein>
<dbReference type="InterPro" id="IPR015965">
    <property type="entry name" value="tRNA_lig_PDEase"/>
</dbReference>
<dbReference type="PANTHER" id="PTHR12083:SF9">
    <property type="entry name" value="BIFUNCTIONAL POLYNUCLEOTIDE PHOSPHATASE_KINASE"/>
    <property type="match status" value="1"/>
</dbReference>